<evidence type="ECO:0000259" key="3">
    <source>
        <dbReference type="Pfam" id="PF00135"/>
    </source>
</evidence>
<name>A0A9C6X057_FRAOC</name>
<dbReference type="InterPro" id="IPR029058">
    <property type="entry name" value="AB_hydrolase_fold"/>
</dbReference>
<gene>
    <name evidence="5" type="primary">LOC127749955</name>
</gene>
<dbReference type="OrthoDB" id="6745081at2759"/>
<evidence type="ECO:0000256" key="1">
    <source>
        <dbReference type="ARBA" id="ARBA00005964"/>
    </source>
</evidence>
<dbReference type="InterPro" id="IPR002018">
    <property type="entry name" value="CarbesteraseB"/>
</dbReference>
<feature type="domain" description="Carboxylesterase type B" evidence="3">
    <location>
        <begin position="22"/>
        <end position="199"/>
    </location>
</feature>
<dbReference type="GeneID" id="127749955"/>
<accession>A0A9C6X057</accession>
<dbReference type="KEGG" id="foc:127749955"/>
<dbReference type="RefSeq" id="XP_052126095.1">
    <property type="nucleotide sequence ID" value="XM_052270135.1"/>
</dbReference>
<dbReference type="InterPro" id="IPR051093">
    <property type="entry name" value="Neuroligin/BSAL"/>
</dbReference>
<keyword evidence="4" id="KW-1185">Reference proteome</keyword>
<keyword evidence="2" id="KW-0325">Glycoprotein</keyword>
<dbReference type="Proteomes" id="UP000504606">
    <property type="component" value="Unplaced"/>
</dbReference>
<sequence>MIDDDMTCTIPDPLYRKLSPEKRVELAGKIRHLYFKGAHVTEETAGSVIDLFGDLQLTHGIHVTSKWFAHYSSANNPLYIYFFTFASKFGLSFFFSTKNLKGAGHGEELSYVFRHHLFKNHPTLKQTAREQAMRETMVGLLSNFIKSGNPTPHNATVAADTQKVNISWPAVHPGRMNYLEIGDELSVKKDFLKERMNFWDRVYRDTLGTPLYDFF</sequence>
<dbReference type="Gene3D" id="3.40.50.1820">
    <property type="entry name" value="alpha/beta hydrolase"/>
    <property type="match status" value="1"/>
</dbReference>
<organism evidence="4 5">
    <name type="scientific">Frankliniella occidentalis</name>
    <name type="common">Western flower thrips</name>
    <name type="synonym">Euthrips occidentalis</name>
    <dbReference type="NCBI Taxonomy" id="133901"/>
    <lineage>
        <taxon>Eukaryota</taxon>
        <taxon>Metazoa</taxon>
        <taxon>Ecdysozoa</taxon>
        <taxon>Arthropoda</taxon>
        <taxon>Hexapoda</taxon>
        <taxon>Insecta</taxon>
        <taxon>Pterygota</taxon>
        <taxon>Neoptera</taxon>
        <taxon>Paraneoptera</taxon>
        <taxon>Thysanoptera</taxon>
        <taxon>Terebrantia</taxon>
        <taxon>Thripoidea</taxon>
        <taxon>Thripidae</taxon>
        <taxon>Frankliniella</taxon>
    </lineage>
</organism>
<evidence type="ECO:0000313" key="5">
    <source>
        <dbReference type="RefSeq" id="XP_052126095.1"/>
    </source>
</evidence>
<dbReference type="SUPFAM" id="SSF53474">
    <property type="entry name" value="alpha/beta-Hydrolases"/>
    <property type="match status" value="1"/>
</dbReference>
<protein>
    <submittedName>
        <fullName evidence="5">Juvenile hormone esterase-like</fullName>
    </submittedName>
</protein>
<dbReference type="Pfam" id="PF00135">
    <property type="entry name" value="COesterase"/>
    <property type="match status" value="1"/>
</dbReference>
<dbReference type="PANTHER" id="PTHR43903">
    <property type="entry name" value="NEUROLIGIN"/>
    <property type="match status" value="1"/>
</dbReference>
<reference evidence="5" key="1">
    <citation type="submission" date="2025-08" db="UniProtKB">
        <authorList>
            <consortium name="RefSeq"/>
        </authorList>
    </citation>
    <scope>IDENTIFICATION</scope>
    <source>
        <tissue evidence="5">Whole organism</tissue>
    </source>
</reference>
<comment type="similarity">
    <text evidence="1">Belongs to the type-B carboxylesterase/lipase family.</text>
</comment>
<dbReference type="AlphaFoldDB" id="A0A9C6X057"/>
<proteinExistence type="inferred from homology"/>
<evidence type="ECO:0000313" key="4">
    <source>
        <dbReference type="Proteomes" id="UP000504606"/>
    </source>
</evidence>
<evidence type="ECO:0000256" key="2">
    <source>
        <dbReference type="ARBA" id="ARBA00023180"/>
    </source>
</evidence>